<dbReference type="Proteomes" id="UP000190162">
    <property type="component" value="Unassembled WGS sequence"/>
</dbReference>
<evidence type="ECO:0000313" key="7">
    <source>
        <dbReference type="Proteomes" id="UP000190162"/>
    </source>
</evidence>
<dbReference type="InterPro" id="IPR050090">
    <property type="entry name" value="Tyrosine_recombinase_XerCD"/>
</dbReference>
<organism evidence="6 7">
    <name type="scientific">Enterovibrio nigricans DSM 22720</name>
    <dbReference type="NCBI Taxonomy" id="1121868"/>
    <lineage>
        <taxon>Bacteria</taxon>
        <taxon>Pseudomonadati</taxon>
        <taxon>Pseudomonadota</taxon>
        <taxon>Gammaproteobacteria</taxon>
        <taxon>Vibrionales</taxon>
        <taxon>Vibrionaceae</taxon>
        <taxon>Enterovibrio</taxon>
    </lineage>
</organism>
<evidence type="ECO:0000256" key="3">
    <source>
        <dbReference type="ARBA" id="ARBA00023125"/>
    </source>
</evidence>
<feature type="domain" description="Tyr recombinase" evidence="5">
    <location>
        <begin position="1"/>
        <end position="74"/>
    </location>
</feature>
<dbReference type="PANTHER" id="PTHR30349">
    <property type="entry name" value="PHAGE INTEGRASE-RELATED"/>
    <property type="match status" value="1"/>
</dbReference>
<sequence length="90" mass="9967">MDRGGVQKAMKQVCRDAGIHKAISPHSLRHCYATHLLEQGLDLRSLQRLLGHASLTTTARYTQLTDVKHAQLHQAVNQLASGLSILWEAT</sequence>
<keyword evidence="3" id="KW-0238">DNA-binding</keyword>
<keyword evidence="2" id="KW-0229">DNA integration</keyword>
<evidence type="ECO:0000259" key="5">
    <source>
        <dbReference type="PROSITE" id="PS51898"/>
    </source>
</evidence>
<dbReference type="InterPro" id="IPR011010">
    <property type="entry name" value="DNA_brk_join_enz"/>
</dbReference>
<accession>A0A1T4W9B0</accession>
<evidence type="ECO:0000256" key="1">
    <source>
        <dbReference type="ARBA" id="ARBA00008857"/>
    </source>
</evidence>
<dbReference type="AlphaFoldDB" id="A0A1T4W9B0"/>
<keyword evidence="4" id="KW-0233">DNA recombination</keyword>
<dbReference type="Pfam" id="PF00589">
    <property type="entry name" value="Phage_integrase"/>
    <property type="match status" value="1"/>
</dbReference>
<name>A0A1T4W9B0_9GAMM</name>
<protein>
    <submittedName>
        <fullName evidence="6">Phage integrase family protein</fullName>
    </submittedName>
</protein>
<dbReference type="GO" id="GO:0006310">
    <property type="term" value="P:DNA recombination"/>
    <property type="evidence" value="ECO:0007669"/>
    <property type="project" value="UniProtKB-KW"/>
</dbReference>
<gene>
    <name evidence="6" type="ORF">SAMN02745132_04823</name>
</gene>
<dbReference type="GO" id="GO:0015074">
    <property type="term" value="P:DNA integration"/>
    <property type="evidence" value="ECO:0007669"/>
    <property type="project" value="UniProtKB-KW"/>
</dbReference>
<evidence type="ECO:0000256" key="4">
    <source>
        <dbReference type="ARBA" id="ARBA00023172"/>
    </source>
</evidence>
<proteinExistence type="inferred from homology"/>
<dbReference type="EMBL" id="FUXU01000180">
    <property type="protein sequence ID" value="SKA73575.1"/>
    <property type="molecule type" value="Genomic_DNA"/>
</dbReference>
<dbReference type="PANTHER" id="PTHR30349:SF41">
    <property type="entry name" value="INTEGRASE_RECOMBINASE PROTEIN MJ0367-RELATED"/>
    <property type="match status" value="1"/>
</dbReference>
<comment type="similarity">
    <text evidence="1">Belongs to the 'phage' integrase family.</text>
</comment>
<dbReference type="InterPro" id="IPR002104">
    <property type="entry name" value="Integrase_catalytic"/>
</dbReference>
<dbReference type="SUPFAM" id="SSF56349">
    <property type="entry name" value="DNA breaking-rejoining enzymes"/>
    <property type="match status" value="1"/>
</dbReference>
<keyword evidence="7" id="KW-1185">Reference proteome</keyword>
<evidence type="ECO:0000313" key="6">
    <source>
        <dbReference type="EMBL" id="SKA73575.1"/>
    </source>
</evidence>
<reference evidence="7" key="1">
    <citation type="submission" date="2017-02" db="EMBL/GenBank/DDBJ databases">
        <authorList>
            <person name="Varghese N."/>
            <person name="Submissions S."/>
        </authorList>
    </citation>
    <scope>NUCLEOTIDE SEQUENCE [LARGE SCALE GENOMIC DNA]</scope>
    <source>
        <strain evidence="7">DSM 22720</strain>
    </source>
</reference>
<dbReference type="Gene3D" id="1.10.443.10">
    <property type="entry name" value="Intergrase catalytic core"/>
    <property type="match status" value="1"/>
</dbReference>
<dbReference type="GO" id="GO:0003677">
    <property type="term" value="F:DNA binding"/>
    <property type="evidence" value="ECO:0007669"/>
    <property type="project" value="UniProtKB-KW"/>
</dbReference>
<dbReference type="PROSITE" id="PS51898">
    <property type="entry name" value="TYR_RECOMBINASE"/>
    <property type="match status" value="1"/>
</dbReference>
<dbReference type="InterPro" id="IPR013762">
    <property type="entry name" value="Integrase-like_cat_sf"/>
</dbReference>
<evidence type="ECO:0000256" key="2">
    <source>
        <dbReference type="ARBA" id="ARBA00022908"/>
    </source>
</evidence>